<dbReference type="InterPro" id="IPR036707">
    <property type="entry name" value="MinE_sf"/>
</dbReference>
<keyword evidence="3" id="KW-0131">Cell cycle</keyword>
<evidence type="ECO:0000256" key="3">
    <source>
        <dbReference type="HAMAP-Rule" id="MF_00262"/>
    </source>
</evidence>
<sequence>MNLFNRKKEKSSKAIAKDRLKFVLIHDRCKITPDTLEKIRKDMLAVLDKYLDIDTEGTEILLKDDRSETTLEANIPILKNQ</sequence>
<keyword evidence="3 4" id="KW-0132">Cell division</keyword>
<comment type="similarity">
    <text evidence="1 3">Belongs to the MinE family.</text>
</comment>
<dbReference type="HAMAP" id="MF_00262">
    <property type="entry name" value="MinE"/>
    <property type="match status" value="1"/>
</dbReference>
<dbReference type="SUPFAM" id="SSF55229">
    <property type="entry name" value="Cell division protein MinE topological specificity domain"/>
    <property type="match status" value="1"/>
</dbReference>
<reference evidence="4" key="1">
    <citation type="journal article" date="2018" name="Antonie Van Leeuwenhoek">
        <title>Proteinivorax hydrogeniformans sp. nov., an anaerobic, haloalkaliphilic bacterium fermenting proteinaceous compounds with high hydrogen production.</title>
        <authorList>
            <person name="Boltyanskaya Y."/>
            <person name="Detkova E."/>
            <person name="Pimenov N."/>
            <person name="Kevbrin V."/>
        </authorList>
    </citation>
    <scope>NUCLEOTIDE SEQUENCE</scope>
    <source>
        <strain evidence="4">Z-710</strain>
    </source>
</reference>
<dbReference type="Pfam" id="PF03776">
    <property type="entry name" value="MinE"/>
    <property type="match status" value="1"/>
</dbReference>
<evidence type="ECO:0000256" key="2">
    <source>
        <dbReference type="ARBA" id="ARBA00025265"/>
    </source>
</evidence>
<dbReference type="NCBIfam" id="TIGR01215">
    <property type="entry name" value="minE"/>
    <property type="match status" value="1"/>
</dbReference>
<dbReference type="EMBL" id="CP159485">
    <property type="protein sequence ID" value="XCI29761.1"/>
    <property type="molecule type" value="Genomic_DNA"/>
</dbReference>
<proteinExistence type="inferred from homology"/>
<name>A0AAU8HWH7_9FIRM</name>
<accession>A0AAU8HWH7</accession>
<dbReference type="GO" id="GO:0032955">
    <property type="term" value="P:regulation of division septum assembly"/>
    <property type="evidence" value="ECO:0007669"/>
    <property type="project" value="InterPro"/>
</dbReference>
<reference evidence="4" key="2">
    <citation type="submission" date="2024-06" db="EMBL/GenBank/DDBJ databases">
        <authorList>
            <person name="Petrova K.O."/>
            <person name="Toshchakov S.V."/>
            <person name="Boltjanskaja Y.V."/>
            <person name="Kevbrin V.V."/>
        </authorList>
    </citation>
    <scope>NUCLEOTIDE SEQUENCE</scope>
    <source>
        <strain evidence="4">Z-710</strain>
    </source>
</reference>
<evidence type="ECO:0000313" key="4">
    <source>
        <dbReference type="EMBL" id="XCI29761.1"/>
    </source>
</evidence>
<dbReference type="InterPro" id="IPR005527">
    <property type="entry name" value="MinE"/>
</dbReference>
<dbReference type="Gene3D" id="3.30.1070.10">
    <property type="entry name" value="Cell division topological specificity factor MinE"/>
    <property type="match status" value="1"/>
</dbReference>
<protein>
    <recommendedName>
        <fullName evidence="3">Cell division topological specificity factor</fullName>
    </recommendedName>
</protein>
<gene>
    <name evidence="3 4" type="primary">minE</name>
    <name evidence="4" type="ORF">PRVXH_001103</name>
</gene>
<dbReference type="GO" id="GO:0051301">
    <property type="term" value="P:cell division"/>
    <property type="evidence" value="ECO:0007669"/>
    <property type="project" value="UniProtKB-KW"/>
</dbReference>
<organism evidence="4">
    <name type="scientific">Proteinivorax hydrogeniformans</name>
    <dbReference type="NCBI Taxonomy" id="1826727"/>
    <lineage>
        <taxon>Bacteria</taxon>
        <taxon>Bacillati</taxon>
        <taxon>Bacillota</taxon>
        <taxon>Clostridia</taxon>
        <taxon>Eubacteriales</taxon>
        <taxon>Proteinivoracaceae</taxon>
        <taxon>Proteinivorax</taxon>
    </lineage>
</organism>
<comment type="function">
    <text evidence="2 3">Prevents the cell division inhibition by proteins MinC and MinD at internal division sites while permitting inhibition at polar sites. This ensures cell division at the proper site by restricting the formation of a division septum at the midpoint of the long axis of the cell.</text>
</comment>
<evidence type="ECO:0000256" key="1">
    <source>
        <dbReference type="ARBA" id="ARBA00008168"/>
    </source>
</evidence>
<dbReference type="AlphaFoldDB" id="A0AAU8HWH7"/>
<dbReference type="RefSeq" id="WP_353894308.1">
    <property type="nucleotide sequence ID" value="NZ_CP159485.1"/>
</dbReference>